<keyword evidence="7 10" id="KW-1133">Transmembrane helix</keyword>
<feature type="transmembrane region" description="Helical" evidence="10">
    <location>
        <begin position="128"/>
        <end position="151"/>
    </location>
</feature>
<evidence type="ECO:0000256" key="3">
    <source>
        <dbReference type="ARBA" id="ARBA00022475"/>
    </source>
</evidence>
<comment type="subunit">
    <text evidence="10">The Tol-Pal system is composed of five core proteins: the inner membrane proteins TolA, TolQ and TolR, the periplasmic protein TolB and the outer membrane protein Pal. They form a network linking the inner and outer membranes and the peptidoglycan layer.</text>
</comment>
<accession>A9KF35</accession>
<feature type="domain" description="MotA/TolQ/ExbB proton channel" evidence="11">
    <location>
        <begin position="81"/>
        <end position="208"/>
    </location>
</feature>
<keyword evidence="9 10" id="KW-0131">Cell cycle</keyword>
<keyword evidence="3 10" id="KW-1003">Cell membrane</keyword>
<feature type="transmembrane region" description="Helical" evidence="10">
    <location>
        <begin position="171"/>
        <end position="193"/>
    </location>
</feature>
<reference evidence="12 13" key="1">
    <citation type="journal article" date="2009" name="Infect. Immun.">
        <title>Comparative genomics reveal extensive transposon-mediated genomic plasticity and diversity among potential effector proteins within the genus Coxiella.</title>
        <authorList>
            <person name="Beare P.A."/>
            <person name="Unsworth N."/>
            <person name="Andoh M."/>
            <person name="Voth D.E."/>
            <person name="Omsland A."/>
            <person name="Gilk S.D."/>
            <person name="Williams K.P."/>
            <person name="Sobral B.W."/>
            <person name="Kupko J.J.III."/>
            <person name="Porcella S.F."/>
            <person name="Samuel J.E."/>
            <person name="Heinzen R.A."/>
        </authorList>
    </citation>
    <scope>NUCLEOTIDE SEQUENCE [LARGE SCALE GENOMIC DNA]</scope>
    <source>
        <strain evidence="12 13">Dugway 5J108-111</strain>
    </source>
</reference>
<dbReference type="KEGG" id="cbd:CBUD_0413"/>
<dbReference type="GO" id="GO:0051301">
    <property type="term" value="P:cell division"/>
    <property type="evidence" value="ECO:0007669"/>
    <property type="project" value="UniProtKB-UniRule"/>
</dbReference>
<keyword evidence="4 10" id="KW-0997">Cell inner membrane</keyword>
<dbReference type="RefSeq" id="WP_005772108.1">
    <property type="nucleotide sequence ID" value="NC_009727.1"/>
</dbReference>
<dbReference type="GO" id="GO:0017038">
    <property type="term" value="P:protein import"/>
    <property type="evidence" value="ECO:0007669"/>
    <property type="project" value="TreeGrafter"/>
</dbReference>
<evidence type="ECO:0000256" key="7">
    <source>
        <dbReference type="ARBA" id="ARBA00022989"/>
    </source>
</evidence>
<keyword evidence="6 10" id="KW-0812">Transmembrane</keyword>
<dbReference type="NCBIfam" id="TIGR02796">
    <property type="entry name" value="tolQ"/>
    <property type="match status" value="1"/>
</dbReference>
<dbReference type="GO" id="GO:0005886">
    <property type="term" value="C:plasma membrane"/>
    <property type="evidence" value="ECO:0007669"/>
    <property type="project" value="UniProtKB-SubCell"/>
</dbReference>
<gene>
    <name evidence="10 12" type="primary">tolQ</name>
    <name evidence="12" type="ordered locus">CBUD_0413</name>
</gene>
<comment type="function">
    <text evidence="10">Part of the Tol-Pal system, which plays a role in outer membrane invagination during cell division and is important for maintaining outer membrane integrity.</text>
</comment>
<dbReference type="HAMAP" id="MF_02202">
    <property type="entry name" value="TolQ"/>
    <property type="match status" value="1"/>
</dbReference>
<evidence type="ECO:0000313" key="13">
    <source>
        <dbReference type="Proteomes" id="UP000008555"/>
    </source>
</evidence>
<proteinExistence type="inferred from homology"/>
<comment type="subcellular location">
    <subcellularLocation>
        <location evidence="10">Cell inner membrane</location>
        <topology evidence="10">Multi-pass membrane protein</topology>
    </subcellularLocation>
    <subcellularLocation>
        <location evidence="1">Cell membrane</location>
        <topology evidence="1">Multi-pass membrane protein</topology>
    </subcellularLocation>
</comment>
<evidence type="ECO:0000256" key="2">
    <source>
        <dbReference type="ARBA" id="ARBA00010442"/>
    </source>
</evidence>
<feature type="transmembrane region" description="Helical" evidence="10">
    <location>
        <begin position="20"/>
        <end position="42"/>
    </location>
</feature>
<keyword evidence="8 10" id="KW-0472">Membrane</keyword>
<evidence type="ECO:0000313" key="12">
    <source>
        <dbReference type="EMBL" id="ABS77480.1"/>
    </source>
</evidence>
<dbReference type="Proteomes" id="UP000008555">
    <property type="component" value="Chromosome"/>
</dbReference>
<dbReference type="PANTHER" id="PTHR30625">
    <property type="entry name" value="PROTEIN TOLQ"/>
    <property type="match status" value="1"/>
</dbReference>
<name>A9KF35_COXBN</name>
<dbReference type="Pfam" id="PF01618">
    <property type="entry name" value="MotA_ExbB"/>
    <property type="match status" value="1"/>
</dbReference>
<dbReference type="EMBL" id="CP000733">
    <property type="protein sequence ID" value="ABS77480.1"/>
    <property type="molecule type" value="Genomic_DNA"/>
</dbReference>
<comment type="similarity">
    <text evidence="2 10">Belongs to the ExbB/TolQ family.</text>
</comment>
<evidence type="ECO:0000256" key="6">
    <source>
        <dbReference type="ARBA" id="ARBA00022692"/>
    </source>
</evidence>
<evidence type="ECO:0000256" key="4">
    <source>
        <dbReference type="ARBA" id="ARBA00022519"/>
    </source>
</evidence>
<dbReference type="InterPro" id="IPR050790">
    <property type="entry name" value="ExbB/TolQ_transport"/>
</dbReference>
<evidence type="ECO:0000256" key="10">
    <source>
        <dbReference type="HAMAP-Rule" id="MF_02202"/>
    </source>
</evidence>
<sequence>MGAEPTLWSFVAHASLIVKMVIFLLFLASIASWSIIIQRVFFVKRTRREMKKFEHLFWSGVDLTTLYNRLSEKKDKLIGMSSIFYAGFNEFTRLRQELGSNPKAILEGTHRAMRIAQSREADLLERNLSFLATVGSTSPYVGLFGTVWGIMTSFRALGAVQQVTIAMVAPGISEALIATAVGLFAAIPAVIAYNRFSNELNAITQNYDTFQEEILNILHRRVYKYKLEEANAKATVS</sequence>
<protein>
    <recommendedName>
        <fullName evidence="10">Tol-Pal system protein TolQ</fullName>
    </recommendedName>
</protein>
<evidence type="ECO:0000256" key="5">
    <source>
        <dbReference type="ARBA" id="ARBA00022618"/>
    </source>
</evidence>
<evidence type="ECO:0000256" key="9">
    <source>
        <dbReference type="ARBA" id="ARBA00023306"/>
    </source>
</evidence>
<dbReference type="InterPro" id="IPR002898">
    <property type="entry name" value="MotA_ExbB_proton_chnl"/>
</dbReference>
<dbReference type="PANTHER" id="PTHR30625:SF3">
    <property type="entry name" value="TOL-PAL SYSTEM PROTEIN TOLQ"/>
    <property type="match status" value="1"/>
</dbReference>
<dbReference type="AlphaFoldDB" id="A9KF35"/>
<dbReference type="GO" id="GO:0043213">
    <property type="term" value="P:bacteriocin transport"/>
    <property type="evidence" value="ECO:0007669"/>
    <property type="project" value="InterPro"/>
</dbReference>
<organism evidence="12 13">
    <name type="scientific">Coxiella burnetii (strain Dugway 5J108-111)</name>
    <dbReference type="NCBI Taxonomy" id="434922"/>
    <lineage>
        <taxon>Bacteria</taxon>
        <taxon>Pseudomonadati</taxon>
        <taxon>Pseudomonadota</taxon>
        <taxon>Gammaproteobacteria</taxon>
        <taxon>Legionellales</taxon>
        <taxon>Coxiellaceae</taxon>
        <taxon>Coxiella</taxon>
    </lineage>
</organism>
<evidence type="ECO:0000259" key="11">
    <source>
        <dbReference type="Pfam" id="PF01618"/>
    </source>
</evidence>
<evidence type="ECO:0000256" key="8">
    <source>
        <dbReference type="ARBA" id="ARBA00023136"/>
    </source>
</evidence>
<dbReference type="HOGENOM" id="CLU_053325_2_2_6"/>
<evidence type="ECO:0000256" key="1">
    <source>
        <dbReference type="ARBA" id="ARBA00004651"/>
    </source>
</evidence>
<keyword evidence="5 10" id="KW-0132">Cell division</keyword>
<dbReference type="InterPro" id="IPR014163">
    <property type="entry name" value="Tol-Pal_TolQ"/>
</dbReference>